<gene>
    <name evidence="2" type="ORF">B0A50_04811</name>
</gene>
<evidence type="ECO:0000256" key="1">
    <source>
        <dbReference type="SAM" id="MobiDB-lite"/>
    </source>
</evidence>
<reference evidence="2 3" key="1">
    <citation type="submission" date="2017-03" db="EMBL/GenBank/DDBJ databases">
        <title>Genomes of endolithic fungi from Antarctica.</title>
        <authorList>
            <person name="Coleine C."/>
            <person name="Masonjones S."/>
            <person name="Stajich J.E."/>
        </authorList>
    </citation>
    <scope>NUCLEOTIDE SEQUENCE [LARGE SCALE GENOMIC DNA]</scope>
    <source>
        <strain evidence="2 3">CCFEE 6315</strain>
    </source>
</reference>
<accession>A0A4U0TYT7</accession>
<name>A0A4U0TYT7_9PEZI</name>
<keyword evidence="3" id="KW-1185">Reference proteome</keyword>
<protein>
    <submittedName>
        <fullName evidence="2">Uncharacterized protein</fullName>
    </submittedName>
</protein>
<dbReference type="OrthoDB" id="10689598at2759"/>
<comment type="caution">
    <text evidence="2">The sequence shown here is derived from an EMBL/GenBank/DDBJ whole genome shotgun (WGS) entry which is preliminary data.</text>
</comment>
<organism evidence="2 3">
    <name type="scientific">Salinomyces thailandicus</name>
    <dbReference type="NCBI Taxonomy" id="706561"/>
    <lineage>
        <taxon>Eukaryota</taxon>
        <taxon>Fungi</taxon>
        <taxon>Dikarya</taxon>
        <taxon>Ascomycota</taxon>
        <taxon>Pezizomycotina</taxon>
        <taxon>Dothideomycetes</taxon>
        <taxon>Dothideomycetidae</taxon>
        <taxon>Mycosphaerellales</taxon>
        <taxon>Teratosphaeriaceae</taxon>
        <taxon>Salinomyces</taxon>
    </lineage>
</organism>
<dbReference type="EMBL" id="NAJL01000021">
    <property type="protein sequence ID" value="TKA27710.1"/>
    <property type="molecule type" value="Genomic_DNA"/>
</dbReference>
<evidence type="ECO:0000313" key="2">
    <source>
        <dbReference type="EMBL" id="TKA27710.1"/>
    </source>
</evidence>
<sequence length="180" mass="20504">MSTEGVQPPIPDWVEGCDSETEGQCTSHFPAVLDNDDEDYDSAGPNQRQWDPKFKHAWKHKNAKAKLPPVLRPSFKNPYTTYHYQNRNSKRCLTSQSFSLRIAPHIGSHTKTSSLEEVEERMRAILEQLVICRNSQSVYIDTDGKTKKCGADLPAMIELRQKIISLPAEYKNRLRVICAS</sequence>
<proteinExistence type="predicted"/>
<dbReference type="AlphaFoldDB" id="A0A4U0TYT7"/>
<dbReference type="Proteomes" id="UP000308549">
    <property type="component" value="Unassembled WGS sequence"/>
</dbReference>
<feature type="region of interest" description="Disordered" evidence="1">
    <location>
        <begin position="1"/>
        <end position="28"/>
    </location>
</feature>
<evidence type="ECO:0000313" key="3">
    <source>
        <dbReference type="Proteomes" id="UP000308549"/>
    </source>
</evidence>